<evidence type="ECO:0000256" key="1">
    <source>
        <dbReference type="SAM" id="MobiDB-lite"/>
    </source>
</evidence>
<dbReference type="EMBL" id="JNBS01002880">
    <property type="protein sequence ID" value="OQR89063.1"/>
    <property type="molecule type" value="Genomic_DNA"/>
</dbReference>
<keyword evidence="3" id="KW-1185">Reference proteome</keyword>
<evidence type="ECO:0000313" key="3">
    <source>
        <dbReference type="Proteomes" id="UP000243217"/>
    </source>
</evidence>
<organism evidence="2 3">
    <name type="scientific">Thraustotheca clavata</name>
    <dbReference type="NCBI Taxonomy" id="74557"/>
    <lineage>
        <taxon>Eukaryota</taxon>
        <taxon>Sar</taxon>
        <taxon>Stramenopiles</taxon>
        <taxon>Oomycota</taxon>
        <taxon>Saprolegniomycetes</taxon>
        <taxon>Saprolegniales</taxon>
        <taxon>Achlyaceae</taxon>
        <taxon>Thraustotheca</taxon>
    </lineage>
</organism>
<dbReference type="Proteomes" id="UP000243217">
    <property type="component" value="Unassembled WGS sequence"/>
</dbReference>
<accession>A0A1V9YU10</accession>
<reference evidence="2 3" key="1">
    <citation type="journal article" date="2014" name="Genome Biol. Evol.">
        <title>The secreted proteins of Achlya hypogyna and Thraustotheca clavata identify the ancestral oomycete secretome and reveal gene acquisitions by horizontal gene transfer.</title>
        <authorList>
            <person name="Misner I."/>
            <person name="Blouin N."/>
            <person name="Leonard G."/>
            <person name="Richards T.A."/>
            <person name="Lane C.E."/>
        </authorList>
    </citation>
    <scope>NUCLEOTIDE SEQUENCE [LARGE SCALE GENOMIC DNA]</scope>
    <source>
        <strain evidence="2 3">ATCC 34112</strain>
    </source>
</reference>
<feature type="compositionally biased region" description="Basic residues" evidence="1">
    <location>
        <begin position="85"/>
        <end position="97"/>
    </location>
</feature>
<name>A0A1V9YU10_9STRA</name>
<feature type="region of interest" description="Disordered" evidence="1">
    <location>
        <begin position="1"/>
        <end position="20"/>
    </location>
</feature>
<evidence type="ECO:0000313" key="2">
    <source>
        <dbReference type="EMBL" id="OQR89063.1"/>
    </source>
</evidence>
<feature type="region of interest" description="Disordered" evidence="1">
    <location>
        <begin position="85"/>
        <end position="105"/>
    </location>
</feature>
<sequence>MATSTESHRRLAPTYPTAKDYSSPKRNNRLYYIFLDKAFTRQYYHDASYLEPHDTSHVAPGRSKTPTYYKESWVLEIAKGTTYHSRCRQRHHQRSHRFTGAPSTLHRPSPGMAWRQWKVKTKHFLRRVHTEHHKQRRNALKAAKIRFLQAKWKLKHGQSSPADLELAKTV</sequence>
<comment type="caution">
    <text evidence="2">The sequence shown here is derived from an EMBL/GenBank/DDBJ whole genome shotgun (WGS) entry which is preliminary data.</text>
</comment>
<proteinExistence type="predicted"/>
<protein>
    <submittedName>
        <fullName evidence="2">Uncharacterized protein</fullName>
    </submittedName>
</protein>
<gene>
    <name evidence="2" type="ORF">THRCLA_22754</name>
</gene>
<dbReference type="AlphaFoldDB" id="A0A1V9YU10"/>